<keyword evidence="3" id="KW-1185">Reference proteome</keyword>
<dbReference type="InParanoid" id="A0A251VHP4"/>
<dbReference type="AlphaFoldDB" id="A0A251VHP4"/>
<sequence length="93" mass="10374">MDYSTRNPFTSKRLPSIPLLTPVFFSFRPLIHQLFSILPFLPQHISFCSPKVQSSTATNKAFPNENPIVYFRISSLTAAGSPPLIKPPIAICI</sequence>
<evidence type="ECO:0000313" key="3">
    <source>
        <dbReference type="Proteomes" id="UP000215914"/>
    </source>
</evidence>
<reference evidence="2" key="2">
    <citation type="submission" date="2017-02" db="EMBL/GenBank/DDBJ databases">
        <title>Sunflower complete genome.</title>
        <authorList>
            <person name="Langlade N."/>
            <person name="Munos S."/>
        </authorList>
    </citation>
    <scope>NUCLEOTIDE SEQUENCE [LARGE SCALE GENOMIC DNA]</scope>
    <source>
        <tissue evidence="2">Leaves</tissue>
    </source>
</reference>
<evidence type="ECO:0000313" key="1">
    <source>
        <dbReference type="EMBL" id="KAF5819170.1"/>
    </source>
</evidence>
<dbReference type="EMBL" id="MNCJ02000317">
    <property type="protein sequence ID" value="KAF5819170.1"/>
    <property type="molecule type" value="Genomic_DNA"/>
</dbReference>
<evidence type="ECO:0000313" key="2">
    <source>
        <dbReference type="EMBL" id="OTG34683.1"/>
    </source>
</evidence>
<dbReference type="Gramene" id="mRNA:HanXRQr2_Chr02g0074601">
    <property type="protein sequence ID" value="CDS:HanXRQr2_Chr02g0074601.1"/>
    <property type="gene ID" value="HanXRQr2_Chr02g0074601"/>
</dbReference>
<proteinExistence type="predicted"/>
<accession>A0A251VHP4</accession>
<name>A0A251VHP4_HELAN</name>
<reference evidence="1" key="3">
    <citation type="submission" date="2020-06" db="EMBL/GenBank/DDBJ databases">
        <title>Helianthus annuus Genome sequencing and assembly Release 2.</title>
        <authorList>
            <person name="Gouzy J."/>
            <person name="Langlade N."/>
            <person name="Munos S."/>
        </authorList>
    </citation>
    <scope>NUCLEOTIDE SEQUENCE</scope>
    <source>
        <tissue evidence="1">Leaves</tissue>
    </source>
</reference>
<reference evidence="1 3" key="1">
    <citation type="journal article" date="2017" name="Nature">
        <title>The sunflower genome provides insights into oil metabolism, flowering and Asterid evolution.</title>
        <authorList>
            <person name="Badouin H."/>
            <person name="Gouzy J."/>
            <person name="Grassa C.J."/>
            <person name="Murat F."/>
            <person name="Staton S.E."/>
            <person name="Cottret L."/>
            <person name="Lelandais-Briere C."/>
            <person name="Owens G.L."/>
            <person name="Carrere S."/>
            <person name="Mayjonade B."/>
            <person name="Legrand L."/>
            <person name="Gill N."/>
            <person name="Kane N.C."/>
            <person name="Bowers J.E."/>
            <person name="Hubner S."/>
            <person name="Bellec A."/>
            <person name="Berard A."/>
            <person name="Berges H."/>
            <person name="Blanchet N."/>
            <person name="Boniface M.C."/>
            <person name="Brunel D."/>
            <person name="Catrice O."/>
            <person name="Chaidir N."/>
            <person name="Claudel C."/>
            <person name="Donnadieu C."/>
            <person name="Faraut T."/>
            <person name="Fievet G."/>
            <person name="Helmstetter N."/>
            <person name="King M."/>
            <person name="Knapp S.J."/>
            <person name="Lai Z."/>
            <person name="Le Paslier M.C."/>
            <person name="Lippi Y."/>
            <person name="Lorenzon L."/>
            <person name="Mandel J.R."/>
            <person name="Marage G."/>
            <person name="Marchand G."/>
            <person name="Marquand E."/>
            <person name="Bret-Mestries E."/>
            <person name="Morien E."/>
            <person name="Nambeesan S."/>
            <person name="Nguyen T."/>
            <person name="Pegot-Espagnet P."/>
            <person name="Pouilly N."/>
            <person name="Raftis F."/>
            <person name="Sallet E."/>
            <person name="Schiex T."/>
            <person name="Thomas J."/>
            <person name="Vandecasteele C."/>
            <person name="Vares D."/>
            <person name="Vear F."/>
            <person name="Vautrin S."/>
            <person name="Crespi M."/>
            <person name="Mangin B."/>
            <person name="Burke J.M."/>
            <person name="Salse J."/>
            <person name="Munos S."/>
            <person name="Vincourt P."/>
            <person name="Rieseberg L.H."/>
            <person name="Langlade N.B."/>
        </authorList>
    </citation>
    <scope>NUCLEOTIDE SEQUENCE [LARGE SCALE GENOMIC DNA]</scope>
    <source>
        <strain evidence="3">cv. SF193</strain>
        <tissue evidence="1">Leaves</tissue>
    </source>
</reference>
<organism evidence="2 3">
    <name type="scientific">Helianthus annuus</name>
    <name type="common">Common sunflower</name>
    <dbReference type="NCBI Taxonomy" id="4232"/>
    <lineage>
        <taxon>Eukaryota</taxon>
        <taxon>Viridiplantae</taxon>
        <taxon>Streptophyta</taxon>
        <taxon>Embryophyta</taxon>
        <taxon>Tracheophyta</taxon>
        <taxon>Spermatophyta</taxon>
        <taxon>Magnoliopsida</taxon>
        <taxon>eudicotyledons</taxon>
        <taxon>Gunneridae</taxon>
        <taxon>Pentapetalae</taxon>
        <taxon>asterids</taxon>
        <taxon>campanulids</taxon>
        <taxon>Asterales</taxon>
        <taxon>Asteraceae</taxon>
        <taxon>Asteroideae</taxon>
        <taxon>Heliantheae alliance</taxon>
        <taxon>Heliantheae</taxon>
        <taxon>Helianthus</taxon>
    </lineage>
</organism>
<protein>
    <submittedName>
        <fullName evidence="2">Uncharacterized protein</fullName>
    </submittedName>
</protein>
<dbReference type="EMBL" id="CM007891">
    <property type="protein sequence ID" value="OTG34683.1"/>
    <property type="molecule type" value="Genomic_DNA"/>
</dbReference>
<gene>
    <name evidence="2" type="ORF">HannXRQ_Chr02g0048471</name>
    <name evidence="1" type="ORF">HanXRQr2_Chr02g0074601</name>
</gene>
<dbReference type="Proteomes" id="UP000215914">
    <property type="component" value="Chromosome 2"/>
</dbReference>